<protein>
    <submittedName>
        <fullName evidence="2">Uncharacterized protein</fullName>
    </submittedName>
</protein>
<sequence length="131" mass="14083">MGDDYSYPPGSLAALADLLAPKPNNAPTVRGTRKPAQVRGLGDAWGVRRRFASSAVSDALVPGRPQLTAKPAAPQADHPPTSSRNIWTQAEAEVATNPINVNDSRAIPEWVSFLSGLYTCWSLTQKNPSFR</sequence>
<name>A0A8H7ZRJ1_9FUNG</name>
<accession>A0A8H7ZRJ1</accession>
<comment type="caution">
    <text evidence="2">The sequence shown here is derived from an EMBL/GenBank/DDBJ whole genome shotgun (WGS) entry which is preliminary data.</text>
</comment>
<reference evidence="2 3" key="1">
    <citation type="journal article" name="Sci. Rep.">
        <title>Genome-scale phylogenetic analyses confirm Olpidium as the closest living zoosporic fungus to the non-flagellated, terrestrial fungi.</title>
        <authorList>
            <person name="Chang Y."/>
            <person name="Rochon D."/>
            <person name="Sekimoto S."/>
            <person name="Wang Y."/>
            <person name="Chovatia M."/>
            <person name="Sandor L."/>
            <person name="Salamov A."/>
            <person name="Grigoriev I.V."/>
            <person name="Stajich J.E."/>
            <person name="Spatafora J.W."/>
        </authorList>
    </citation>
    <scope>NUCLEOTIDE SEQUENCE [LARGE SCALE GENOMIC DNA]</scope>
    <source>
        <strain evidence="2">S191</strain>
    </source>
</reference>
<dbReference type="Proteomes" id="UP000673691">
    <property type="component" value="Unassembled WGS sequence"/>
</dbReference>
<keyword evidence="3" id="KW-1185">Reference proteome</keyword>
<organism evidence="2 3">
    <name type="scientific">Olpidium bornovanus</name>
    <dbReference type="NCBI Taxonomy" id="278681"/>
    <lineage>
        <taxon>Eukaryota</taxon>
        <taxon>Fungi</taxon>
        <taxon>Fungi incertae sedis</taxon>
        <taxon>Olpidiomycota</taxon>
        <taxon>Olpidiomycotina</taxon>
        <taxon>Olpidiomycetes</taxon>
        <taxon>Olpidiales</taxon>
        <taxon>Olpidiaceae</taxon>
        <taxon>Olpidium</taxon>
    </lineage>
</organism>
<evidence type="ECO:0000256" key="1">
    <source>
        <dbReference type="SAM" id="MobiDB-lite"/>
    </source>
</evidence>
<evidence type="ECO:0000313" key="2">
    <source>
        <dbReference type="EMBL" id="KAG5458308.1"/>
    </source>
</evidence>
<dbReference type="EMBL" id="JAEFCI010008668">
    <property type="protein sequence ID" value="KAG5458308.1"/>
    <property type="molecule type" value="Genomic_DNA"/>
</dbReference>
<feature type="region of interest" description="Disordered" evidence="1">
    <location>
        <begin position="62"/>
        <end position="89"/>
    </location>
</feature>
<gene>
    <name evidence="2" type="ORF">BJ554DRAFT_1489</name>
</gene>
<proteinExistence type="predicted"/>
<evidence type="ECO:0000313" key="3">
    <source>
        <dbReference type="Proteomes" id="UP000673691"/>
    </source>
</evidence>
<dbReference type="AlphaFoldDB" id="A0A8H7ZRJ1"/>